<feature type="compositionally biased region" description="Basic and acidic residues" evidence="1">
    <location>
        <begin position="1"/>
        <end position="10"/>
    </location>
</feature>
<evidence type="ECO:0000313" key="2">
    <source>
        <dbReference type="EMBL" id="KRM79471.1"/>
    </source>
</evidence>
<dbReference type="Proteomes" id="UP000051813">
    <property type="component" value="Unassembled WGS sequence"/>
</dbReference>
<dbReference type="EMBL" id="AYYK01000004">
    <property type="protein sequence ID" value="KRM79471.1"/>
    <property type="molecule type" value="Genomic_DNA"/>
</dbReference>
<feature type="region of interest" description="Disordered" evidence="1">
    <location>
        <begin position="1"/>
        <end position="31"/>
    </location>
</feature>
<evidence type="ECO:0000256" key="1">
    <source>
        <dbReference type="SAM" id="MobiDB-lite"/>
    </source>
</evidence>
<protein>
    <submittedName>
        <fullName evidence="2">Uncharacterized protein</fullName>
    </submittedName>
</protein>
<gene>
    <name evidence="2" type="ORF">FC84_GL001651</name>
</gene>
<organism evidence="2 3">
    <name type="scientific">Lapidilactobacillus dextrinicus DSM 20335</name>
    <dbReference type="NCBI Taxonomy" id="1423738"/>
    <lineage>
        <taxon>Bacteria</taxon>
        <taxon>Bacillati</taxon>
        <taxon>Bacillota</taxon>
        <taxon>Bacilli</taxon>
        <taxon>Lactobacillales</taxon>
        <taxon>Lactobacillaceae</taxon>
        <taxon>Lapidilactobacillus</taxon>
    </lineage>
</organism>
<sequence>MQQSFKDFRKAQGLKSIRNKEKEPITKEQEQKMFDFATQFVKPNKLKPESEVD</sequence>
<keyword evidence="3" id="KW-1185">Reference proteome</keyword>
<feature type="compositionally biased region" description="Basic and acidic residues" evidence="1">
    <location>
        <begin position="18"/>
        <end position="31"/>
    </location>
</feature>
<dbReference type="PATRIC" id="fig|1423738.3.peg.1675"/>
<accession>A0A0R2BIX8</accession>
<name>A0A0R2BIX8_9LACO</name>
<comment type="caution">
    <text evidence="2">The sequence shown here is derived from an EMBL/GenBank/DDBJ whole genome shotgun (WGS) entry which is preliminary data.</text>
</comment>
<proteinExistence type="predicted"/>
<dbReference type="STRING" id="1423738.FC84_GL001651"/>
<evidence type="ECO:0000313" key="3">
    <source>
        <dbReference type="Proteomes" id="UP000051813"/>
    </source>
</evidence>
<dbReference type="AlphaFoldDB" id="A0A0R2BIX8"/>
<reference evidence="2 3" key="1">
    <citation type="journal article" date="2015" name="Genome Announc.">
        <title>Expanding the biotechnology potential of lactobacilli through comparative genomics of 213 strains and associated genera.</title>
        <authorList>
            <person name="Sun Z."/>
            <person name="Harris H.M."/>
            <person name="McCann A."/>
            <person name="Guo C."/>
            <person name="Argimon S."/>
            <person name="Zhang W."/>
            <person name="Yang X."/>
            <person name="Jeffery I.B."/>
            <person name="Cooney J.C."/>
            <person name="Kagawa T.F."/>
            <person name="Liu W."/>
            <person name="Song Y."/>
            <person name="Salvetti E."/>
            <person name="Wrobel A."/>
            <person name="Rasinkangas P."/>
            <person name="Parkhill J."/>
            <person name="Rea M.C."/>
            <person name="O'Sullivan O."/>
            <person name="Ritari J."/>
            <person name="Douillard F.P."/>
            <person name="Paul Ross R."/>
            <person name="Yang R."/>
            <person name="Briner A.E."/>
            <person name="Felis G.E."/>
            <person name="de Vos W.M."/>
            <person name="Barrangou R."/>
            <person name="Klaenhammer T.R."/>
            <person name="Caufield P.W."/>
            <person name="Cui Y."/>
            <person name="Zhang H."/>
            <person name="O'Toole P.W."/>
        </authorList>
    </citation>
    <scope>NUCLEOTIDE SEQUENCE [LARGE SCALE GENOMIC DNA]</scope>
    <source>
        <strain evidence="2 3">DSM 20335</strain>
    </source>
</reference>